<protein>
    <recommendedName>
        <fullName evidence="2">6-phosphogluconate dehydrogenase, decarboxylating</fullName>
        <ecNumber evidence="1">1.1.1.44</ecNumber>
    </recommendedName>
</protein>
<evidence type="ECO:0000256" key="1">
    <source>
        <dbReference type="ARBA" id="ARBA00013011"/>
    </source>
</evidence>
<dbReference type="SUPFAM" id="SSF48179">
    <property type="entry name" value="6-phosphogluconate dehydrogenase C-terminal domain-like"/>
    <property type="match status" value="1"/>
</dbReference>
<evidence type="ECO:0000313" key="9">
    <source>
        <dbReference type="Proteomes" id="UP000240859"/>
    </source>
</evidence>
<dbReference type="EC" id="1.1.1.44" evidence="1"/>
<evidence type="ECO:0000313" key="8">
    <source>
        <dbReference type="EMBL" id="PTI61186.1"/>
    </source>
</evidence>
<dbReference type="Pfam" id="PF14833">
    <property type="entry name" value="NAD_binding_11"/>
    <property type="match status" value="1"/>
</dbReference>
<feature type="domain" description="6-phosphogluconate dehydrogenase NADP-binding" evidence="6">
    <location>
        <begin position="2"/>
        <end position="162"/>
    </location>
</feature>
<dbReference type="PROSITE" id="PS00895">
    <property type="entry name" value="3_HYDROXYISOBUT_DH"/>
    <property type="match status" value="1"/>
</dbReference>
<accession>A0ABX5IJK0</accession>
<dbReference type="Gene3D" id="3.40.50.720">
    <property type="entry name" value="NAD(P)-binding Rossmann-like Domain"/>
    <property type="match status" value="1"/>
</dbReference>
<dbReference type="SUPFAM" id="SSF51735">
    <property type="entry name" value="NAD(P)-binding Rossmann-fold domains"/>
    <property type="match status" value="1"/>
</dbReference>
<keyword evidence="9" id="KW-1185">Reference proteome</keyword>
<evidence type="ECO:0000256" key="3">
    <source>
        <dbReference type="ARBA" id="ARBA00023002"/>
    </source>
</evidence>
<dbReference type="Pfam" id="PF03446">
    <property type="entry name" value="NAD_binding_2"/>
    <property type="match status" value="1"/>
</dbReference>
<dbReference type="InterPro" id="IPR008927">
    <property type="entry name" value="6-PGluconate_DH-like_C_sf"/>
</dbReference>
<gene>
    <name evidence="8" type="primary">garR</name>
    <name evidence="8" type="ORF">BU057_14705</name>
</gene>
<dbReference type="GO" id="GO:0008679">
    <property type="term" value="F:2-hydroxy-3-oxopropionate reductase activity"/>
    <property type="evidence" value="ECO:0007669"/>
    <property type="project" value="UniProtKB-EC"/>
</dbReference>
<dbReference type="Proteomes" id="UP000240859">
    <property type="component" value="Unassembled WGS sequence"/>
</dbReference>
<name>A0ABX5IJK0_9STAP</name>
<comment type="catalytic activity">
    <reaction evidence="5">
        <text>6-phospho-D-gluconate + NADP(+) = D-ribulose 5-phosphate + CO2 + NADPH</text>
        <dbReference type="Rhea" id="RHEA:10116"/>
        <dbReference type="ChEBI" id="CHEBI:16526"/>
        <dbReference type="ChEBI" id="CHEBI:57783"/>
        <dbReference type="ChEBI" id="CHEBI:58121"/>
        <dbReference type="ChEBI" id="CHEBI:58349"/>
        <dbReference type="ChEBI" id="CHEBI:58759"/>
        <dbReference type="EC" id="1.1.1.44"/>
    </reaction>
</comment>
<dbReference type="InterPro" id="IPR036291">
    <property type="entry name" value="NAD(P)-bd_dom_sf"/>
</dbReference>
<dbReference type="PANTHER" id="PTHR22981:SF7">
    <property type="entry name" value="3-HYDROXYISOBUTYRATE DEHYDROGENASE, MITOCHONDRIAL"/>
    <property type="match status" value="1"/>
</dbReference>
<keyword evidence="4" id="KW-0520">NAD</keyword>
<organism evidence="8 9">
    <name type="scientific">Staphylococcus succinus</name>
    <dbReference type="NCBI Taxonomy" id="61015"/>
    <lineage>
        <taxon>Bacteria</taxon>
        <taxon>Bacillati</taxon>
        <taxon>Bacillota</taxon>
        <taxon>Bacilli</taxon>
        <taxon>Bacillales</taxon>
        <taxon>Staphylococcaceae</taxon>
        <taxon>Staphylococcus</taxon>
    </lineage>
</organism>
<dbReference type="InterPro" id="IPR002204">
    <property type="entry name" value="3-OH-isobutyrate_DH-rel_CS"/>
</dbReference>
<feature type="domain" description="3-hydroxyisobutyrate dehydrogenase-like NAD-binding" evidence="7">
    <location>
        <begin position="165"/>
        <end position="205"/>
    </location>
</feature>
<evidence type="ECO:0000256" key="5">
    <source>
        <dbReference type="ARBA" id="ARBA00048640"/>
    </source>
</evidence>
<evidence type="ECO:0000259" key="7">
    <source>
        <dbReference type="Pfam" id="PF14833"/>
    </source>
</evidence>
<evidence type="ECO:0000259" key="6">
    <source>
        <dbReference type="Pfam" id="PF03446"/>
    </source>
</evidence>
<sequence length="205" mass="21715">MKVGFIGLGIMGKPMVKNLLKSNIDVYVNDLNKEAEQEVVSEGAQSVTIEQMAQEVDHIITSLPNGAIVKAVLYSGEDAILKQSEIKVQSVIDTSSLTPNESLEISKVLEKKAVKYIDAPVSGGEPLAITGELSVMIGCDESDLATIQDVLAPISSSVIRVGDVGAGSVVKLANQIIVNTNIAALSEAVVLAKKFDIELESMYEA</sequence>
<feature type="non-terminal residue" evidence="8">
    <location>
        <position position="205"/>
    </location>
</feature>
<evidence type="ECO:0000256" key="2">
    <source>
        <dbReference type="ARBA" id="ARBA00018193"/>
    </source>
</evidence>
<dbReference type="EMBL" id="PZFR01000349">
    <property type="protein sequence ID" value="PTI61186.1"/>
    <property type="molecule type" value="Genomic_DNA"/>
</dbReference>
<evidence type="ECO:0000256" key="4">
    <source>
        <dbReference type="ARBA" id="ARBA00023027"/>
    </source>
</evidence>
<dbReference type="PANTHER" id="PTHR22981">
    <property type="entry name" value="3-HYDROXYISOBUTYRATE DEHYDROGENASE-RELATED"/>
    <property type="match status" value="1"/>
</dbReference>
<reference evidence="8 9" key="1">
    <citation type="journal article" date="2016" name="Front. Microbiol.">
        <title>Comprehensive Phylogenetic Analysis of Bovine Non-aureus Staphylococci Species Based on Whole-Genome Sequencing.</title>
        <authorList>
            <person name="Naushad S."/>
            <person name="Barkema H.W."/>
            <person name="Luby C."/>
            <person name="Condas L.A."/>
            <person name="Nobrega D.B."/>
            <person name="Carson D.A."/>
            <person name="De Buck J."/>
        </authorList>
    </citation>
    <scope>NUCLEOTIDE SEQUENCE [LARGE SCALE GENOMIC DNA]</scope>
    <source>
        <strain evidence="8 9">SNUC 1084</strain>
    </source>
</reference>
<keyword evidence="3 8" id="KW-0560">Oxidoreductase</keyword>
<proteinExistence type="predicted"/>
<dbReference type="InterPro" id="IPR013328">
    <property type="entry name" value="6PGD_dom2"/>
</dbReference>
<dbReference type="InterPro" id="IPR029154">
    <property type="entry name" value="HIBADH-like_NADP-bd"/>
</dbReference>
<comment type="caution">
    <text evidence="8">The sequence shown here is derived from an EMBL/GenBank/DDBJ whole genome shotgun (WGS) entry which is preliminary data.</text>
</comment>
<dbReference type="InterPro" id="IPR006115">
    <property type="entry name" value="6PGDH_NADP-bd"/>
</dbReference>
<dbReference type="Gene3D" id="1.10.1040.10">
    <property type="entry name" value="N-(1-d-carboxylethyl)-l-norvaline Dehydrogenase, domain 2"/>
    <property type="match status" value="1"/>
</dbReference>